<dbReference type="CDD" id="cd02933">
    <property type="entry name" value="OYE_like_FMN"/>
    <property type="match status" value="1"/>
</dbReference>
<keyword evidence="6" id="KW-1185">Reference proteome</keyword>
<dbReference type="Pfam" id="PF00724">
    <property type="entry name" value="Oxidored_FMN"/>
    <property type="match status" value="1"/>
</dbReference>
<dbReference type="OrthoDB" id="9784632at2"/>
<dbReference type="GO" id="GO:0016628">
    <property type="term" value="F:oxidoreductase activity, acting on the CH-CH group of donors, NAD or NADP as acceptor"/>
    <property type="evidence" value="ECO:0007669"/>
    <property type="project" value="UniProtKB-ARBA"/>
</dbReference>
<dbReference type="PANTHER" id="PTHR22893">
    <property type="entry name" value="NADH OXIDOREDUCTASE-RELATED"/>
    <property type="match status" value="1"/>
</dbReference>
<evidence type="ECO:0000256" key="1">
    <source>
        <dbReference type="ARBA" id="ARBA00001917"/>
    </source>
</evidence>
<proteinExistence type="inferred from homology"/>
<protein>
    <submittedName>
        <fullName evidence="5">N-ethylmaleimide reductase</fullName>
    </submittedName>
</protein>
<dbReference type="GO" id="GO:0010181">
    <property type="term" value="F:FMN binding"/>
    <property type="evidence" value="ECO:0007669"/>
    <property type="project" value="InterPro"/>
</dbReference>
<dbReference type="InterPro" id="IPR001155">
    <property type="entry name" value="OxRdtase_FMN_N"/>
</dbReference>
<dbReference type="InterPro" id="IPR013785">
    <property type="entry name" value="Aldolase_TIM"/>
</dbReference>
<name>A0A285RZ96_9RHOB</name>
<evidence type="ECO:0000256" key="3">
    <source>
        <dbReference type="ARBA" id="ARBA00023002"/>
    </source>
</evidence>
<feature type="domain" description="NADH:flavin oxidoreductase/NADH oxidase N-terminal" evidence="4">
    <location>
        <begin position="5"/>
        <end position="335"/>
    </location>
</feature>
<gene>
    <name evidence="5" type="ORF">SAMN05877831_102233</name>
</gene>
<dbReference type="EMBL" id="OBMT01000002">
    <property type="protein sequence ID" value="SOB99787.1"/>
    <property type="molecule type" value="Genomic_DNA"/>
</dbReference>
<accession>A0A285RZ96</accession>
<sequence>MTEPLFTPGALGAIEIANRVLMAPLTRNRAPEGLATDLMVAYYRQRASAGLIVSEGTQISQVAQGYAWTPGIHTEAQAEAWAKVTAAVHAEGGKIVAQLWHVGRVSHPSIIGGVPPVAPSALSAGAKTFDGKGFVETALPRAMTVEDIERTFLDYGHAAQLAKQAGFDGVELHAANGYLIDQFLRDTSNTRTDDWGGSFANRARVLEGALDALIGVWGPGRVGVRISPFSNANNIGLDSDTPGLFAHVVEVLNARPLAFVHMVEGQTGGPRDWPAGALEALRDRIAAPYVANNGYDRASALAVVAEGKAAAVAFGRPFIANPDLPARLEAGAELNPLRPELLYGGGAEGYTDYPALG</sequence>
<evidence type="ECO:0000259" key="4">
    <source>
        <dbReference type="Pfam" id="PF00724"/>
    </source>
</evidence>
<keyword evidence="3" id="KW-0560">Oxidoreductase</keyword>
<evidence type="ECO:0000313" key="5">
    <source>
        <dbReference type="EMBL" id="SOB99787.1"/>
    </source>
</evidence>
<dbReference type="SUPFAM" id="SSF51395">
    <property type="entry name" value="FMN-linked oxidoreductases"/>
    <property type="match status" value="1"/>
</dbReference>
<dbReference type="PANTHER" id="PTHR22893:SF91">
    <property type="entry name" value="NADPH DEHYDROGENASE 2-RELATED"/>
    <property type="match status" value="1"/>
</dbReference>
<reference evidence="6" key="1">
    <citation type="submission" date="2017-08" db="EMBL/GenBank/DDBJ databases">
        <authorList>
            <person name="Varghese N."/>
            <person name="Submissions S."/>
        </authorList>
    </citation>
    <scope>NUCLEOTIDE SEQUENCE [LARGE SCALE GENOMIC DNA]</scope>
    <source>
        <strain evidence="6">JA276</strain>
    </source>
</reference>
<dbReference type="FunFam" id="3.20.20.70:FF:000059">
    <property type="entry name" value="N-ethylmaleimide reductase, FMN-linked"/>
    <property type="match status" value="1"/>
</dbReference>
<dbReference type="Proteomes" id="UP000219111">
    <property type="component" value="Unassembled WGS sequence"/>
</dbReference>
<organism evidence="5 6">
    <name type="scientific">Rhodobacter maris</name>
    <dbReference type="NCBI Taxonomy" id="446682"/>
    <lineage>
        <taxon>Bacteria</taxon>
        <taxon>Pseudomonadati</taxon>
        <taxon>Pseudomonadota</taxon>
        <taxon>Alphaproteobacteria</taxon>
        <taxon>Rhodobacterales</taxon>
        <taxon>Rhodobacter group</taxon>
        <taxon>Rhodobacter</taxon>
    </lineage>
</organism>
<dbReference type="GO" id="GO:0005829">
    <property type="term" value="C:cytosol"/>
    <property type="evidence" value="ECO:0007669"/>
    <property type="project" value="TreeGrafter"/>
</dbReference>
<dbReference type="AlphaFoldDB" id="A0A285RZ96"/>
<comment type="cofactor">
    <cofactor evidence="1">
        <name>FMN</name>
        <dbReference type="ChEBI" id="CHEBI:58210"/>
    </cofactor>
</comment>
<comment type="similarity">
    <text evidence="2">Belongs to the NADH:flavin oxidoreductase/NADH oxidase family.</text>
</comment>
<dbReference type="InterPro" id="IPR045247">
    <property type="entry name" value="Oye-like"/>
</dbReference>
<evidence type="ECO:0000313" key="6">
    <source>
        <dbReference type="Proteomes" id="UP000219111"/>
    </source>
</evidence>
<dbReference type="RefSeq" id="WP_097069108.1">
    <property type="nucleotide sequence ID" value="NZ_OBMT01000002.1"/>
</dbReference>
<dbReference type="Gene3D" id="3.20.20.70">
    <property type="entry name" value="Aldolase class I"/>
    <property type="match status" value="1"/>
</dbReference>
<evidence type="ECO:0000256" key="2">
    <source>
        <dbReference type="ARBA" id="ARBA00005979"/>
    </source>
</evidence>